<dbReference type="SUPFAM" id="SSF161098">
    <property type="entry name" value="MetI-like"/>
    <property type="match status" value="1"/>
</dbReference>
<dbReference type="EMBL" id="CP036402">
    <property type="protein sequence ID" value="QBI21897.1"/>
    <property type="molecule type" value="Genomic_DNA"/>
</dbReference>
<evidence type="ECO:0000313" key="10">
    <source>
        <dbReference type="Proteomes" id="UP000291469"/>
    </source>
</evidence>
<sequence>MRRIPNGMFAWLLITPAMIILLGFSVLPMITTIWTSLQEPGIGASIGPANYERMVGDGVFLQSLRNNLVFSLVTVPISLAIAMLMAVLVDREIRARGFLRMAFFTPAMLPVVAAAAIWLAFYQPNFGLINAIAQGLGLPGQNWLGNPTTVLPALMVVMVWKEAGFFMLFYLAGLQTISPELNEASKLEGTGRWTHFRRITFPLLLPTTLFTSIVGVANSFKQIDFIFVMTQGGPNNASNLLLYNIYLQAFPNRNPEFAAAMTAVLVLILVVLAVIQIRMFDKRIHYR</sequence>
<feature type="transmembrane region" description="Helical" evidence="7">
    <location>
        <begin position="68"/>
        <end position="89"/>
    </location>
</feature>
<keyword evidence="10" id="KW-1185">Reference proteome</keyword>
<evidence type="ECO:0000256" key="7">
    <source>
        <dbReference type="RuleBase" id="RU363032"/>
    </source>
</evidence>
<evidence type="ECO:0000313" key="9">
    <source>
        <dbReference type="EMBL" id="QBI21897.1"/>
    </source>
</evidence>
<evidence type="ECO:0000256" key="1">
    <source>
        <dbReference type="ARBA" id="ARBA00004651"/>
    </source>
</evidence>
<feature type="transmembrane region" description="Helical" evidence="7">
    <location>
        <begin position="9"/>
        <end position="30"/>
    </location>
</feature>
<dbReference type="PANTHER" id="PTHR30193">
    <property type="entry name" value="ABC TRANSPORTER PERMEASE PROTEIN"/>
    <property type="match status" value="1"/>
</dbReference>
<gene>
    <name evidence="9" type="ORF">ER308_03795</name>
</gene>
<keyword evidence="6 7" id="KW-0472">Membrane</keyword>
<feature type="transmembrane region" description="Helical" evidence="7">
    <location>
        <begin position="101"/>
        <end position="121"/>
    </location>
</feature>
<keyword evidence="5 7" id="KW-1133">Transmembrane helix</keyword>
<protein>
    <submittedName>
        <fullName evidence="9">Sugar ABC transporter permease</fullName>
    </submittedName>
</protein>
<accession>A0A411YL34</accession>
<feature type="domain" description="ABC transmembrane type-1" evidence="8">
    <location>
        <begin position="64"/>
        <end position="276"/>
    </location>
</feature>
<dbReference type="CDD" id="cd06261">
    <property type="entry name" value="TM_PBP2"/>
    <property type="match status" value="1"/>
</dbReference>
<dbReference type="PANTHER" id="PTHR30193:SF37">
    <property type="entry name" value="INNER MEMBRANE ABC TRANSPORTER PERMEASE PROTEIN YCJO"/>
    <property type="match status" value="1"/>
</dbReference>
<dbReference type="KEGG" id="erz:ER308_03795"/>
<dbReference type="InterPro" id="IPR035906">
    <property type="entry name" value="MetI-like_sf"/>
</dbReference>
<evidence type="ECO:0000256" key="3">
    <source>
        <dbReference type="ARBA" id="ARBA00022475"/>
    </source>
</evidence>
<feature type="transmembrane region" description="Helical" evidence="7">
    <location>
        <begin position="257"/>
        <end position="277"/>
    </location>
</feature>
<dbReference type="RefSeq" id="WP_131156888.1">
    <property type="nucleotide sequence ID" value="NZ_CP036402.1"/>
</dbReference>
<feature type="transmembrane region" description="Helical" evidence="7">
    <location>
        <begin position="150"/>
        <end position="172"/>
    </location>
</feature>
<dbReference type="OrthoDB" id="9805974at2"/>
<keyword evidence="2 7" id="KW-0813">Transport</keyword>
<comment type="subcellular location">
    <subcellularLocation>
        <location evidence="1 7">Cell membrane</location>
        <topology evidence="1 7">Multi-pass membrane protein</topology>
    </subcellularLocation>
</comment>
<proteinExistence type="inferred from homology"/>
<evidence type="ECO:0000256" key="5">
    <source>
        <dbReference type="ARBA" id="ARBA00022989"/>
    </source>
</evidence>
<organism evidence="9 10">
    <name type="scientific">Egibacter rhizosphaerae</name>
    <dbReference type="NCBI Taxonomy" id="1670831"/>
    <lineage>
        <taxon>Bacteria</taxon>
        <taxon>Bacillati</taxon>
        <taxon>Actinomycetota</taxon>
        <taxon>Nitriliruptoria</taxon>
        <taxon>Egibacterales</taxon>
        <taxon>Egibacteraceae</taxon>
        <taxon>Egibacter</taxon>
    </lineage>
</organism>
<evidence type="ECO:0000256" key="6">
    <source>
        <dbReference type="ARBA" id="ARBA00023136"/>
    </source>
</evidence>
<evidence type="ECO:0000256" key="4">
    <source>
        <dbReference type="ARBA" id="ARBA00022692"/>
    </source>
</evidence>
<comment type="similarity">
    <text evidence="7">Belongs to the binding-protein-dependent transport system permease family.</text>
</comment>
<dbReference type="PROSITE" id="PS50928">
    <property type="entry name" value="ABC_TM1"/>
    <property type="match status" value="1"/>
</dbReference>
<evidence type="ECO:0000256" key="2">
    <source>
        <dbReference type="ARBA" id="ARBA00022448"/>
    </source>
</evidence>
<keyword evidence="3" id="KW-1003">Cell membrane</keyword>
<dbReference type="Pfam" id="PF00528">
    <property type="entry name" value="BPD_transp_1"/>
    <property type="match status" value="1"/>
</dbReference>
<reference evidence="9 10" key="1">
    <citation type="submission" date="2019-01" db="EMBL/GenBank/DDBJ databases">
        <title>Egibacter rhizosphaerae EGI 80759T.</title>
        <authorList>
            <person name="Chen D.-D."/>
            <person name="Tian Y."/>
            <person name="Jiao J.-Y."/>
            <person name="Zhang X.-T."/>
            <person name="Zhang Y.-G."/>
            <person name="Zhang Y."/>
            <person name="Xiao M."/>
            <person name="Shu W.-S."/>
            <person name="Li W.-J."/>
        </authorList>
    </citation>
    <scope>NUCLEOTIDE SEQUENCE [LARGE SCALE GENOMIC DNA]</scope>
    <source>
        <strain evidence="9 10">EGI 80759</strain>
    </source>
</reference>
<dbReference type="AlphaFoldDB" id="A0A411YL34"/>
<feature type="transmembrane region" description="Helical" evidence="7">
    <location>
        <begin position="201"/>
        <end position="220"/>
    </location>
</feature>
<dbReference type="Gene3D" id="1.10.3720.10">
    <property type="entry name" value="MetI-like"/>
    <property type="match status" value="1"/>
</dbReference>
<dbReference type="GO" id="GO:0055085">
    <property type="term" value="P:transmembrane transport"/>
    <property type="evidence" value="ECO:0007669"/>
    <property type="project" value="InterPro"/>
</dbReference>
<evidence type="ECO:0000259" key="8">
    <source>
        <dbReference type="PROSITE" id="PS50928"/>
    </source>
</evidence>
<name>A0A411YL34_9ACTN</name>
<keyword evidence="4 7" id="KW-0812">Transmembrane</keyword>
<dbReference type="InterPro" id="IPR000515">
    <property type="entry name" value="MetI-like"/>
</dbReference>
<dbReference type="GO" id="GO:0005886">
    <property type="term" value="C:plasma membrane"/>
    <property type="evidence" value="ECO:0007669"/>
    <property type="project" value="UniProtKB-SubCell"/>
</dbReference>
<dbReference type="InterPro" id="IPR051393">
    <property type="entry name" value="ABC_transporter_permease"/>
</dbReference>
<dbReference type="Proteomes" id="UP000291469">
    <property type="component" value="Chromosome"/>
</dbReference>